<keyword evidence="5" id="KW-1133">Transmembrane helix</keyword>
<evidence type="ECO:0000256" key="6">
    <source>
        <dbReference type="ARBA" id="ARBA00023136"/>
    </source>
</evidence>
<comment type="subcellular location">
    <subcellularLocation>
        <location evidence="1">Cell membrane</location>
        <topology evidence="1">Single-pass membrane protein</topology>
    </subcellularLocation>
    <subcellularLocation>
        <location evidence="7">Cell membrane</location>
        <topology evidence="7">Single-pass type II membrane protein</topology>
    </subcellularLocation>
</comment>
<dbReference type="GO" id="GO:0015031">
    <property type="term" value="P:protein transport"/>
    <property type="evidence" value="ECO:0007669"/>
    <property type="project" value="UniProtKB-KW"/>
</dbReference>
<reference evidence="9 10" key="1">
    <citation type="submission" date="2019-02" db="EMBL/GenBank/DDBJ databases">
        <title>Arundinibacter roseus gen. nov., sp. nov., a new member of the family Cytophagaceae.</title>
        <authorList>
            <person name="Szuroczki S."/>
            <person name="Khayer B."/>
            <person name="Sproer C."/>
            <person name="Toumi M."/>
            <person name="Szabo A."/>
            <person name="Felfoldi T."/>
            <person name="Schumann P."/>
            <person name="Toth E."/>
        </authorList>
    </citation>
    <scope>NUCLEOTIDE SEQUENCE [LARGE SCALE GENOMIC DNA]</scope>
    <source>
        <strain evidence="9 10">DMA-k-7a</strain>
    </source>
</reference>
<dbReference type="GO" id="GO:0005886">
    <property type="term" value="C:plasma membrane"/>
    <property type="evidence" value="ECO:0007669"/>
    <property type="project" value="UniProtKB-SubCell"/>
</dbReference>
<dbReference type="RefSeq" id="WP_132121258.1">
    <property type="nucleotide sequence ID" value="NZ_SMJU01000016.1"/>
</dbReference>
<gene>
    <name evidence="9" type="ORF">EZE20_20550</name>
</gene>
<sequence length="197" mass="21984">MAEIVESGGGKGKGDGKVRAKKLSTRVDMTPMVDLGFLLITFFMLATTLSKPTSMTLNVPDKQEDKKEQETEPLKASKVLTVFLGRNDDVYLLDGIAADDDKAKDQLKKVRFGSELRSEVFKAQTRVNSQFEKDEEGNLPFVVVIKPTEVSTYKNVVDILDEMAITKTKRYAMVDFLTDTEKALLGDKVTPRPEDEN</sequence>
<comment type="similarity">
    <text evidence="2 7">Belongs to the ExbD/TolR family.</text>
</comment>
<dbReference type="GO" id="GO:0022857">
    <property type="term" value="F:transmembrane transporter activity"/>
    <property type="evidence" value="ECO:0007669"/>
    <property type="project" value="InterPro"/>
</dbReference>
<keyword evidence="4 7" id="KW-0812">Transmembrane</keyword>
<name>A0A4R4K2Y5_9BACT</name>
<keyword evidence="6" id="KW-0472">Membrane</keyword>
<evidence type="ECO:0000256" key="5">
    <source>
        <dbReference type="ARBA" id="ARBA00022989"/>
    </source>
</evidence>
<keyword evidence="7" id="KW-0813">Transport</keyword>
<evidence type="ECO:0000313" key="9">
    <source>
        <dbReference type="EMBL" id="TDB60836.1"/>
    </source>
</evidence>
<dbReference type="Proteomes" id="UP000295706">
    <property type="component" value="Unassembled WGS sequence"/>
</dbReference>
<dbReference type="PANTHER" id="PTHR30558">
    <property type="entry name" value="EXBD MEMBRANE COMPONENT OF PMF-DRIVEN MACROMOLECULE IMPORT SYSTEM"/>
    <property type="match status" value="1"/>
</dbReference>
<keyword evidence="3" id="KW-1003">Cell membrane</keyword>
<evidence type="ECO:0000256" key="3">
    <source>
        <dbReference type="ARBA" id="ARBA00022475"/>
    </source>
</evidence>
<evidence type="ECO:0000256" key="1">
    <source>
        <dbReference type="ARBA" id="ARBA00004162"/>
    </source>
</evidence>
<organism evidence="9 10">
    <name type="scientific">Arundinibacter roseus</name>
    <dbReference type="NCBI Taxonomy" id="2070510"/>
    <lineage>
        <taxon>Bacteria</taxon>
        <taxon>Pseudomonadati</taxon>
        <taxon>Bacteroidota</taxon>
        <taxon>Cytophagia</taxon>
        <taxon>Cytophagales</taxon>
        <taxon>Spirosomataceae</taxon>
        <taxon>Arundinibacter</taxon>
    </lineage>
</organism>
<dbReference type="AlphaFoldDB" id="A0A4R4K2Y5"/>
<dbReference type="Pfam" id="PF02472">
    <property type="entry name" value="ExbD"/>
    <property type="match status" value="1"/>
</dbReference>
<evidence type="ECO:0000256" key="8">
    <source>
        <dbReference type="SAM" id="MobiDB-lite"/>
    </source>
</evidence>
<keyword evidence="10" id="KW-1185">Reference proteome</keyword>
<feature type="region of interest" description="Disordered" evidence="8">
    <location>
        <begin position="1"/>
        <end position="21"/>
    </location>
</feature>
<dbReference type="InterPro" id="IPR003400">
    <property type="entry name" value="ExbD"/>
</dbReference>
<evidence type="ECO:0000256" key="2">
    <source>
        <dbReference type="ARBA" id="ARBA00005811"/>
    </source>
</evidence>
<dbReference type="EMBL" id="SMJU01000016">
    <property type="protein sequence ID" value="TDB60836.1"/>
    <property type="molecule type" value="Genomic_DNA"/>
</dbReference>
<comment type="caution">
    <text evidence="9">The sequence shown here is derived from an EMBL/GenBank/DDBJ whole genome shotgun (WGS) entry which is preliminary data.</text>
</comment>
<evidence type="ECO:0000256" key="7">
    <source>
        <dbReference type="RuleBase" id="RU003879"/>
    </source>
</evidence>
<evidence type="ECO:0000256" key="4">
    <source>
        <dbReference type="ARBA" id="ARBA00022692"/>
    </source>
</evidence>
<protein>
    <submittedName>
        <fullName evidence="9">Biopolymer transporter ExbD</fullName>
    </submittedName>
</protein>
<accession>A0A4R4K2Y5</accession>
<dbReference type="OrthoDB" id="952702at2"/>
<dbReference type="PANTHER" id="PTHR30558:SF3">
    <property type="entry name" value="BIOPOLYMER TRANSPORT PROTEIN EXBD-RELATED"/>
    <property type="match status" value="1"/>
</dbReference>
<evidence type="ECO:0000313" key="10">
    <source>
        <dbReference type="Proteomes" id="UP000295706"/>
    </source>
</evidence>
<proteinExistence type="inferred from homology"/>
<keyword evidence="7" id="KW-0653">Protein transport</keyword>